<dbReference type="SUPFAM" id="SSF53901">
    <property type="entry name" value="Thiolase-like"/>
    <property type="match status" value="1"/>
</dbReference>
<name>A0ABV6UFD3_9ACTN</name>
<evidence type="ECO:0000259" key="12">
    <source>
        <dbReference type="Pfam" id="PF08545"/>
    </source>
</evidence>
<comment type="pathway">
    <text evidence="9">Lipid metabolism; fatty acid biosynthesis.</text>
</comment>
<dbReference type="NCBIfam" id="TIGR00747">
    <property type="entry name" value="fabH"/>
    <property type="match status" value="1"/>
</dbReference>
<protein>
    <recommendedName>
        <fullName evidence="9">Beta-ketoacyl-[acyl-carrier-protein] synthase III</fullName>
        <shortName evidence="9">Beta-ketoacyl-ACP synthase III</shortName>
        <shortName evidence="9">KAS III</shortName>
        <ecNumber evidence="9">2.3.1.180</ecNumber>
    </recommendedName>
    <alternativeName>
        <fullName evidence="9">3-oxoacyl-[acyl-carrier-protein] synthase 3</fullName>
    </alternativeName>
    <alternativeName>
        <fullName evidence="9">3-oxoacyl-[acyl-carrier-protein] synthase III</fullName>
    </alternativeName>
</protein>
<dbReference type="NCBIfam" id="NF006829">
    <property type="entry name" value="PRK09352.1"/>
    <property type="match status" value="1"/>
</dbReference>
<evidence type="ECO:0000256" key="3">
    <source>
        <dbReference type="ARBA" id="ARBA00022516"/>
    </source>
</evidence>
<keyword evidence="7 9" id="KW-0275">Fatty acid biosynthesis</keyword>
<proteinExistence type="inferred from homology"/>
<evidence type="ECO:0000256" key="7">
    <source>
        <dbReference type="ARBA" id="ARBA00023160"/>
    </source>
</evidence>
<dbReference type="PANTHER" id="PTHR34069">
    <property type="entry name" value="3-OXOACYL-[ACYL-CARRIER-PROTEIN] SYNTHASE 3"/>
    <property type="match status" value="1"/>
</dbReference>
<comment type="caution">
    <text evidence="13">The sequence shown here is derived from an EMBL/GenBank/DDBJ whole genome shotgun (WGS) entry which is preliminary data.</text>
</comment>
<accession>A0ABV6UFD3</accession>
<gene>
    <name evidence="9" type="primary">fabH</name>
    <name evidence="13" type="ORF">ACEZDJ_02570</name>
</gene>
<dbReference type="InterPro" id="IPR013751">
    <property type="entry name" value="ACP_syn_III_N"/>
</dbReference>
<sequence>MTATPAITPSTGAAFARILGVGGYRPVRVIPNSEVLNWIDSSDEWIRTRSGITERRWAGPDETVAEMSVQAAAKAIAQSGIAPEQIGGVIVATVSHLKQTPAIATEIAQRLGCGTAPAFDISAACAGFGYGLSLADGMVRSGSAEYVVVIGVERLSDLTDVTDRSTAFIFGDGAGAVVVGPSETPGIGKVIWGSDGAQKEVISQTQAWDTAFAKPDAVNGTGDEVKWPALRMEGQAVFRWAVYEMAKAAQRALDAAGITADQLGAFIPHQANMRIIDAMIKTLKLPESVPVARDIAETGNTSAASIPLAMERMLQSGEAKSGDLALIIGFGAGLVYAAAVVTLP</sequence>
<comment type="subunit">
    <text evidence="9">Homodimer.</text>
</comment>
<dbReference type="EC" id="2.3.1.180" evidence="9"/>
<dbReference type="EMBL" id="JBHEZZ010000001">
    <property type="protein sequence ID" value="MFC1400167.1"/>
    <property type="molecule type" value="Genomic_DNA"/>
</dbReference>
<feature type="active site" evidence="9">
    <location>
        <position position="269"/>
    </location>
</feature>
<keyword evidence="3 9" id="KW-0444">Lipid biosynthesis</keyword>
<dbReference type="CDD" id="cd00830">
    <property type="entry name" value="KAS_III"/>
    <property type="match status" value="1"/>
</dbReference>
<evidence type="ECO:0000313" key="14">
    <source>
        <dbReference type="Proteomes" id="UP001592528"/>
    </source>
</evidence>
<comment type="similarity">
    <text evidence="1 9">Belongs to the thiolase-like superfamily. FabH family.</text>
</comment>
<keyword evidence="14" id="KW-1185">Reference proteome</keyword>
<dbReference type="Gene3D" id="3.40.47.10">
    <property type="match status" value="2"/>
</dbReference>
<dbReference type="Pfam" id="PF08545">
    <property type="entry name" value="ACP_syn_III"/>
    <property type="match status" value="1"/>
</dbReference>
<keyword evidence="2 9" id="KW-0963">Cytoplasm</keyword>
<dbReference type="Pfam" id="PF08541">
    <property type="entry name" value="ACP_syn_III_C"/>
    <property type="match status" value="1"/>
</dbReference>
<evidence type="ECO:0000256" key="2">
    <source>
        <dbReference type="ARBA" id="ARBA00022490"/>
    </source>
</evidence>
<feature type="domain" description="Beta-ketoacyl-[acyl-carrier-protein] synthase III N-terminal" evidence="12">
    <location>
        <begin position="119"/>
        <end position="196"/>
    </location>
</feature>
<keyword evidence="8 9" id="KW-0012">Acyltransferase</keyword>
<dbReference type="RefSeq" id="WP_030251063.1">
    <property type="nucleotide sequence ID" value="NZ_JBHEZZ010000001.1"/>
</dbReference>
<keyword evidence="10" id="KW-1133">Transmembrane helix</keyword>
<keyword evidence="9" id="KW-0511">Multifunctional enzyme</keyword>
<feature type="active site" evidence="9">
    <location>
        <position position="300"/>
    </location>
</feature>
<keyword evidence="6 9" id="KW-0443">Lipid metabolism</keyword>
<dbReference type="PANTHER" id="PTHR34069:SF2">
    <property type="entry name" value="BETA-KETOACYL-[ACYL-CARRIER-PROTEIN] SYNTHASE III"/>
    <property type="match status" value="1"/>
</dbReference>
<feature type="domain" description="Beta-ketoacyl-[acyl-carrier-protein] synthase III C-terminal" evidence="11">
    <location>
        <begin position="253"/>
        <end position="342"/>
    </location>
</feature>
<dbReference type="InterPro" id="IPR013747">
    <property type="entry name" value="ACP_syn_III_C"/>
</dbReference>
<comment type="catalytic activity">
    <reaction evidence="9">
        <text>malonyl-[ACP] + acetyl-CoA + H(+) = 3-oxobutanoyl-[ACP] + CO2 + CoA</text>
        <dbReference type="Rhea" id="RHEA:12080"/>
        <dbReference type="Rhea" id="RHEA-COMP:9623"/>
        <dbReference type="Rhea" id="RHEA-COMP:9625"/>
        <dbReference type="ChEBI" id="CHEBI:15378"/>
        <dbReference type="ChEBI" id="CHEBI:16526"/>
        <dbReference type="ChEBI" id="CHEBI:57287"/>
        <dbReference type="ChEBI" id="CHEBI:57288"/>
        <dbReference type="ChEBI" id="CHEBI:78449"/>
        <dbReference type="ChEBI" id="CHEBI:78450"/>
        <dbReference type="EC" id="2.3.1.180"/>
    </reaction>
</comment>
<feature type="active site" evidence="9">
    <location>
        <position position="125"/>
    </location>
</feature>
<evidence type="ECO:0000256" key="6">
    <source>
        <dbReference type="ARBA" id="ARBA00023098"/>
    </source>
</evidence>
<evidence type="ECO:0000256" key="8">
    <source>
        <dbReference type="ARBA" id="ARBA00023315"/>
    </source>
</evidence>
<dbReference type="HAMAP" id="MF_01815">
    <property type="entry name" value="FabH"/>
    <property type="match status" value="1"/>
</dbReference>
<dbReference type="GO" id="GO:0033818">
    <property type="term" value="F:beta-ketoacyl-acyl-carrier-protein synthase III activity"/>
    <property type="evidence" value="ECO:0007669"/>
    <property type="project" value="UniProtKB-EC"/>
</dbReference>
<evidence type="ECO:0000256" key="9">
    <source>
        <dbReference type="HAMAP-Rule" id="MF_01815"/>
    </source>
</evidence>
<feature type="region of interest" description="ACP-binding" evidence="9">
    <location>
        <begin position="270"/>
        <end position="274"/>
    </location>
</feature>
<evidence type="ECO:0000256" key="1">
    <source>
        <dbReference type="ARBA" id="ARBA00008642"/>
    </source>
</evidence>
<comment type="function">
    <text evidence="9">Catalyzes the condensation reaction of fatty acid synthesis by the addition to an acyl acceptor of two carbons from malonyl-ACP. Catalyzes the first condensation reaction which initiates fatty acid synthesis and may therefore play a role in governing the total rate of fatty acid production. Possesses both acetoacetyl-ACP synthase and acetyl transacylase activities. Its substrate specificity determines the biosynthesis of branched-chain and/or straight-chain of fatty acids.</text>
</comment>
<evidence type="ECO:0000256" key="4">
    <source>
        <dbReference type="ARBA" id="ARBA00022679"/>
    </source>
</evidence>
<dbReference type="InterPro" id="IPR016039">
    <property type="entry name" value="Thiolase-like"/>
</dbReference>
<keyword evidence="10" id="KW-0472">Membrane</keyword>
<reference evidence="13 14" key="1">
    <citation type="submission" date="2024-09" db="EMBL/GenBank/DDBJ databases">
        <authorList>
            <person name="Lee S.D."/>
        </authorList>
    </citation>
    <scope>NUCLEOTIDE SEQUENCE [LARGE SCALE GENOMIC DNA]</scope>
    <source>
        <strain evidence="13 14">N1-5</strain>
    </source>
</reference>
<evidence type="ECO:0000313" key="13">
    <source>
        <dbReference type="EMBL" id="MFC1400167.1"/>
    </source>
</evidence>
<comment type="domain">
    <text evidence="9">The last Arg residue of the ACP-binding site is essential for the weak association between ACP/AcpP and FabH.</text>
</comment>
<dbReference type="Proteomes" id="UP001592528">
    <property type="component" value="Unassembled WGS sequence"/>
</dbReference>
<dbReference type="InterPro" id="IPR004655">
    <property type="entry name" value="FabH"/>
</dbReference>
<evidence type="ECO:0000256" key="5">
    <source>
        <dbReference type="ARBA" id="ARBA00022832"/>
    </source>
</evidence>
<evidence type="ECO:0000256" key="10">
    <source>
        <dbReference type="SAM" id="Phobius"/>
    </source>
</evidence>
<keyword evidence="10" id="KW-0812">Transmembrane</keyword>
<evidence type="ECO:0000259" key="11">
    <source>
        <dbReference type="Pfam" id="PF08541"/>
    </source>
</evidence>
<organism evidence="13 14">
    <name type="scientific">Streptacidiphilus cavernicola</name>
    <dbReference type="NCBI Taxonomy" id="3342716"/>
    <lineage>
        <taxon>Bacteria</taxon>
        <taxon>Bacillati</taxon>
        <taxon>Actinomycetota</taxon>
        <taxon>Actinomycetes</taxon>
        <taxon>Kitasatosporales</taxon>
        <taxon>Streptomycetaceae</taxon>
        <taxon>Streptacidiphilus</taxon>
    </lineage>
</organism>
<keyword evidence="4 9" id="KW-0808">Transferase</keyword>
<keyword evidence="5 9" id="KW-0276">Fatty acid metabolism</keyword>
<feature type="transmembrane region" description="Helical" evidence="10">
    <location>
        <begin position="324"/>
        <end position="343"/>
    </location>
</feature>
<comment type="subcellular location">
    <subcellularLocation>
        <location evidence="9">Cytoplasm</location>
    </subcellularLocation>
</comment>